<dbReference type="PANTHER" id="PTHR37316">
    <property type="entry name" value="TEICHOIC ACID GLYCEROL-PHOSPHATE PRIMASE"/>
    <property type="match status" value="1"/>
</dbReference>
<dbReference type="InterPro" id="IPR041038">
    <property type="entry name" value="TarS_C1"/>
</dbReference>
<dbReference type="InterPro" id="IPR051612">
    <property type="entry name" value="Teichoic_Acid_Biosynth"/>
</dbReference>
<dbReference type="GO" id="GO:0047355">
    <property type="term" value="F:CDP-glycerol glycerophosphotransferase activity"/>
    <property type="evidence" value="ECO:0007669"/>
    <property type="project" value="InterPro"/>
</dbReference>
<dbReference type="RefSeq" id="WP_083339845.1">
    <property type="nucleotide sequence ID" value="NZ_CP018863.1"/>
</dbReference>
<comment type="subcellular location">
    <subcellularLocation>
        <location evidence="1">Cell membrane</location>
        <topology evidence="1">Peripheral membrane protein</topology>
    </subcellularLocation>
</comment>
<keyword evidence="10" id="KW-1185">Reference proteome</keyword>
<dbReference type="SUPFAM" id="SSF53756">
    <property type="entry name" value="UDP-Glycosyltransferase/glycogen phosphorylase"/>
    <property type="match status" value="2"/>
</dbReference>
<evidence type="ECO:0000256" key="2">
    <source>
        <dbReference type="ARBA" id="ARBA00010488"/>
    </source>
</evidence>
<name>A0A1H1G8S9_9MICC</name>
<accession>A0A1H1G8S9</accession>
<dbReference type="Pfam" id="PF04464">
    <property type="entry name" value="Glyphos_transf"/>
    <property type="match status" value="2"/>
</dbReference>
<dbReference type="AlphaFoldDB" id="A0A1H1G8S9"/>
<evidence type="ECO:0000256" key="5">
    <source>
        <dbReference type="ARBA" id="ARBA00022944"/>
    </source>
</evidence>
<evidence type="ECO:0000256" key="4">
    <source>
        <dbReference type="ARBA" id="ARBA00022679"/>
    </source>
</evidence>
<evidence type="ECO:0000256" key="3">
    <source>
        <dbReference type="ARBA" id="ARBA00022475"/>
    </source>
</evidence>
<evidence type="ECO:0000256" key="7">
    <source>
        <dbReference type="SAM" id="MobiDB-lite"/>
    </source>
</evidence>
<dbReference type="GO" id="GO:0019350">
    <property type="term" value="P:teichoic acid biosynthetic process"/>
    <property type="evidence" value="ECO:0007669"/>
    <property type="project" value="UniProtKB-KW"/>
</dbReference>
<organism evidence="9 10">
    <name type="scientific">Crystallibacter crystallopoietes</name>
    <dbReference type="NCBI Taxonomy" id="37928"/>
    <lineage>
        <taxon>Bacteria</taxon>
        <taxon>Bacillati</taxon>
        <taxon>Actinomycetota</taxon>
        <taxon>Actinomycetes</taxon>
        <taxon>Micrococcales</taxon>
        <taxon>Micrococcaceae</taxon>
        <taxon>Crystallibacter</taxon>
    </lineage>
</organism>
<comment type="similarity">
    <text evidence="2">Belongs to the CDP-glycerol glycerophosphotransferase family.</text>
</comment>
<reference evidence="9 10" key="1">
    <citation type="submission" date="2016-10" db="EMBL/GenBank/DDBJ databases">
        <authorList>
            <person name="de Groot N.N."/>
        </authorList>
    </citation>
    <scope>NUCLEOTIDE SEQUENCE [LARGE SCALE GENOMIC DNA]</scope>
    <source>
        <strain evidence="9 10">DSM 20117</strain>
    </source>
</reference>
<evidence type="ECO:0000259" key="8">
    <source>
        <dbReference type="Pfam" id="PF18674"/>
    </source>
</evidence>
<dbReference type="InterPro" id="IPR007554">
    <property type="entry name" value="Glycerophosphate_synth"/>
</dbReference>
<feature type="region of interest" description="Disordered" evidence="7">
    <location>
        <begin position="1"/>
        <end position="25"/>
    </location>
</feature>
<dbReference type="OrthoDB" id="8549922at2"/>
<dbReference type="Proteomes" id="UP000181917">
    <property type="component" value="Unassembled WGS sequence"/>
</dbReference>
<sequence length="1148" mass="131372">MSDPKSAFSKARSKAERLLDPGSGSARQELRELAISQDGPVLTSEFALSHGLTPIALWTLHANESWIRLADAETTGKLARAGYRSFTASVDLQRLAAGLARQIDTAQISRELGADPDGLFPLFLEISCSAIDIPRYSRHIIVVGGDEVGMSFAEFREGLESGAVEPDAACTARVAFGRFLRTEVGLLQAVAAADNSIVGYVNRKGFLTLALNRVLKPYNAVYVKRLSVAGGYIRLSGRLLARHGSPKKAELVLVGRESGLRYVAATSIKLDEKRTAKRFGLREYLLRARLDLRTFPNEQLSADSTLDAWLEVHEGGAQDPHRVRVGRTKYVVRKMSRAGWQHRGDKTLCITPYYTFKAKKTSFHVELLDTEAFEYLQKKTRLPLSKRTQSKPVWLVGERPYKAQDTGLHFFRYLREHKPEIDAYYVIDPASPEARNLDGLGNIVAYRSKRHFELALQAERFIGSHHPDFLYPTWLPQFRRAVNGVKVFLQHGVMGTKWMVPNYGKKAPGFDTDVFVVSSEREKEYIVGDFGYADKDVVVTGLSRFDALFAGDVEVKPKQLLVIPTWRDWLQDPSVFTESEYFQAWNELLHDPRLQELVERFGAEIIFCLHPNMQQFRHHFEGVPARVISQGEVDVQHLLKQSAVMVTDYSSVGFDFSFLQKPVHYYQFDRERFLGPRGPHLDLDAELPGRISFDLDSLMAGLVETFASGCPMPEEYVGRARRFLKYRDQNNCSRIFDAVTEAQPSGSRLRKFIDPEFGERVFGRFRRSRFYFPAMRQFYKFVLRTPMDENLLVFESGLGKQYADSPRYIYEELLKRNDPRTKIWIYGGKLPHEDANTRVVKRLSPEYYWYLGKAKYWVNNQNFPHYIRRRKDAIMVQTWHGTPLKRMLHDLAEVHGRDEDYLRRVSNAVRQWSVLLSPSPYATEVFRSAFRYDGKVLEEGYPRNDVLAAVGQNSGLSEQVRRKLGIPENKRVVLYAPTFRDSDSSGAGKFSFELPFDLERFHKRFGADTVLLLRMHVLVSNRIQIPESVRDTVLDVSGYPEIQELYLASDILVTDYSSVFFDFSLLRRPIIFYAYDLELYRDTLRGFYLDYSTDLPGPVVESEESLYQAIDATSHPDPEREAKHESFVAKFAPKDDGHAAERVVDQLF</sequence>
<keyword evidence="3" id="KW-1003">Cell membrane</keyword>
<dbReference type="GO" id="GO:0005886">
    <property type="term" value="C:plasma membrane"/>
    <property type="evidence" value="ECO:0007669"/>
    <property type="project" value="UniProtKB-SubCell"/>
</dbReference>
<evidence type="ECO:0000313" key="9">
    <source>
        <dbReference type="EMBL" id="SDR09597.1"/>
    </source>
</evidence>
<dbReference type="Pfam" id="PF18674">
    <property type="entry name" value="TarS_C1"/>
    <property type="match status" value="1"/>
</dbReference>
<evidence type="ECO:0000313" key="10">
    <source>
        <dbReference type="Proteomes" id="UP000181917"/>
    </source>
</evidence>
<keyword evidence="5" id="KW-0777">Teichoic acid biosynthesis</keyword>
<evidence type="ECO:0000256" key="6">
    <source>
        <dbReference type="ARBA" id="ARBA00023136"/>
    </source>
</evidence>
<dbReference type="PANTHER" id="PTHR37316:SF3">
    <property type="entry name" value="TEICHOIC ACID GLYCEROL-PHOSPHATE TRANSFERASE"/>
    <property type="match status" value="1"/>
</dbReference>
<dbReference type="STRING" id="37928.SAMN04489742_3922"/>
<gene>
    <name evidence="9" type="ORF">SAMN04489742_3922</name>
</gene>
<dbReference type="Gene3D" id="3.40.50.11820">
    <property type="match status" value="2"/>
</dbReference>
<dbReference type="EMBL" id="FNKH01000002">
    <property type="protein sequence ID" value="SDR09597.1"/>
    <property type="molecule type" value="Genomic_DNA"/>
</dbReference>
<protein>
    <submittedName>
        <fullName evidence="9">CDP-glycerol glycerophosphotransferase</fullName>
    </submittedName>
</protein>
<keyword evidence="4 9" id="KW-0808">Transferase</keyword>
<feature type="domain" description="TarS C-terminal" evidence="8">
    <location>
        <begin position="221"/>
        <end position="365"/>
    </location>
</feature>
<dbReference type="InterPro" id="IPR043148">
    <property type="entry name" value="TagF_C"/>
</dbReference>
<dbReference type="Gene3D" id="3.40.50.12580">
    <property type="match status" value="2"/>
</dbReference>
<dbReference type="InterPro" id="IPR043149">
    <property type="entry name" value="TagF_N"/>
</dbReference>
<evidence type="ECO:0000256" key="1">
    <source>
        <dbReference type="ARBA" id="ARBA00004202"/>
    </source>
</evidence>
<proteinExistence type="inferred from homology"/>
<keyword evidence="6" id="KW-0472">Membrane</keyword>